<keyword evidence="1" id="KW-0732">Signal</keyword>
<organism evidence="4 5">
    <name type="scientific">Batillaria attramentaria</name>
    <dbReference type="NCBI Taxonomy" id="370345"/>
    <lineage>
        <taxon>Eukaryota</taxon>
        <taxon>Metazoa</taxon>
        <taxon>Spiralia</taxon>
        <taxon>Lophotrochozoa</taxon>
        <taxon>Mollusca</taxon>
        <taxon>Gastropoda</taxon>
        <taxon>Caenogastropoda</taxon>
        <taxon>Sorbeoconcha</taxon>
        <taxon>Cerithioidea</taxon>
        <taxon>Batillariidae</taxon>
        <taxon>Batillaria</taxon>
    </lineage>
</organism>
<sequence length="106" mass="11219">CVTHAPMWMNGTHPDVADGVVDRTVCANFGGYGPHPERVCCDAQLDVGVKNCGSFYVYYLRGTPSCPVAYCAGSETPCPAGTHSATGFTPCTGKCMGDVRTTYSRD</sequence>
<evidence type="ECO:0000313" key="5">
    <source>
        <dbReference type="Proteomes" id="UP001519460"/>
    </source>
</evidence>
<dbReference type="AlphaFoldDB" id="A0ABD0KAY6"/>
<keyword evidence="5" id="KW-1185">Reference proteome</keyword>
<evidence type="ECO:0000313" key="4">
    <source>
        <dbReference type="EMBL" id="KAK7484242.1"/>
    </source>
</evidence>
<protein>
    <recommendedName>
        <fullName evidence="3">UMOD/GP2/OIT3-like D8C domain-containing protein</fullName>
    </recommendedName>
</protein>
<gene>
    <name evidence="4" type="ORF">BaRGS_00024491</name>
</gene>
<reference evidence="4 5" key="1">
    <citation type="journal article" date="2023" name="Sci. Data">
        <title>Genome assembly of the Korean intertidal mud-creeper Batillaria attramentaria.</title>
        <authorList>
            <person name="Patra A.K."/>
            <person name="Ho P.T."/>
            <person name="Jun S."/>
            <person name="Lee S.J."/>
            <person name="Kim Y."/>
            <person name="Won Y.J."/>
        </authorList>
    </citation>
    <scope>NUCLEOTIDE SEQUENCE [LARGE SCALE GENOMIC DNA]</scope>
    <source>
        <strain evidence="4">Wonlab-2016</strain>
    </source>
</reference>
<accession>A0ABD0KAY6</accession>
<evidence type="ECO:0000256" key="2">
    <source>
        <dbReference type="ARBA" id="ARBA00023157"/>
    </source>
</evidence>
<evidence type="ECO:0000256" key="1">
    <source>
        <dbReference type="ARBA" id="ARBA00022729"/>
    </source>
</evidence>
<feature type="domain" description="UMOD/GP2/OIT3-like D8C" evidence="3">
    <location>
        <begin position="1"/>
        <end position="72"/>
    </location>
</feature>
<proteinExistence type="predicted"/>
<dbReference type="PANTHER" id="PTHR36191:SF4">
    <property type="entry name" value="VWFD DOMAIN-CONTAINING PROTEIN"/>
    <property type="match status" value="1"/>
</dbReference>
<dbReference type="InterPro" id="IPR057774">
    <property type="entry name" value="D8C_UMOD/GP2/OIT3-like"/>
</dbReference>
<comment type="caution">
    <text evidence="4">The sequence shown here is derived from an EMBL/GenBank/DDBJ whole genome shotgun (WGS) entry which is preliminary data.</text>
</comment>
<dbReference type="PANTHER" id="PTHR36191">
    <property type="entry name" value="ENDO/EXONUCLEASE/PHOSPHATASE DOMAIN-CONTAINING PROTEIN-RELATED"/>
    <property type="match status" value="1"/>
</dbReference>
<dbReference type="EMBL" id="JACVVK020000213">
    <property type="protein sequence ID" value="KAK7484242.1"/>
    <property type="molecule type" value="Genomic_DNA"/>
</dbReference>
<dbReference type="Pfam" id="PF23283">
    <property type="entry name" value="D8C_UMOD"/>
    <property type="match status" value="1"/>
</dbReference>
<dbReference type="Proteomes" id="UP001519460">
    <property type="component" value="Unassembled WGS sequence"/>
</dbReference>
<keyword evidence="2" id="KW-1015">Disulfide bond</keyword>
<evidence type="ECO:0000259" key="3">
    <source>
        <dbReference type="Pfam" id="PF23283"/>
    </source>
</evidence>
<feature type="non-terminal residue" evidence="4">
    <location>
        <position position="1"/>
    </location>
</feature>
<name>A0ABD0KAY6_9CAEN</name>